<dbReference type="Gene3D" id="1.10.530.10">
    <property type="match status" value="1"/>
</dbReference>
<feature type="chain" id="PRO_5019784958" description="Resuscitation-promoting factor RpfA" evidence="8">
    <location>
        <begin position="39"/>
        <end position="330"/>
    </location>
</feature>
<keyword evidence="2 8" id="KW-0732">Signal</keyword>
<dbReference type="FunFam" id="1.10.530.10:FF:000029">
    <property type="entry name" value="Resuscitation-promoting factor RpfA"/>
    <property type="match status" value="1"/>
</dbReference>
<dbReference type="EMBL" id="UPHU01000001">
    <property type="protein sequence ID" value="VBA54596.1"/>
    <property type="molecule type" value="Genomic_DNA"/>
</dbReference>
<feature type="domain" description="Resuscitation-promoting factor core lysozyme-like" evidence="9">
    <location>
        <begin position="38"/>
        <end position="114"/>
    </location>
</feature>
<feature type="compositionally biased region" description="Low complexity" evidence="7">
    <location>
        <begin position="125"/>
        <end position="159"/>
    </location>
</feature>
<keyword evidence="3" id="KW-0677">Repeat</keyword>
<evidence type="ECO:0000259" key="9">
    <source>
        <dbReference type="Pfam" id="PF06737"/>
    </source>
</evidence>
<evidence type="ECO:0000256" key="4">
    <source>
        <dbReference type="ARBA" id="ARBA00022801"/>
    </source>
</evidence>
<proteinExistence type="inferred from homology"/>
<feature type="compositionally biased region" description="Low complexity" evidence="7">
    <location>
        <begin position="264"/>
        <end position="278"/>
    </location>
</feature>
<evidence type="ECO:0000313" key="11">
    <source>
        <dbReference type="Proteomes" id="UP000268285"/>
    </source>
</evidence>
<evidence type="ECO:0000256" key="5">
    <source>
        <dbReference type="ARBA" id="ARBA00023026"/>
    </source>
</evidence>
<dbReference type="GO" id="GO:0016787">
    <property type="term" value="F:hydrolase activity"/>
    <property type="evidence" value="ECO:0007669"/>
    <property type="project" value="UniProtKB-KW"/>
</dbReference>
<feature type="region of interest" description="Disordered" evidence="7">
    <location>
        <begin position="122"/>
        <end position="171"/>
    </location>
</feature>
<sequence length="330" mass="32677">MSGRHRKPTTSSVSVAKIAFTGAVLGGGGIAMAGQASAATDWEWDQVARCESGGNWAINTGNGYYGGVQFTPGTWASHGGGEFAPSAQLATREQQIAVAERVLATQGRGAWPVCGHGLSSATPRDVPAPAAMDAPVDAPDVSGEPAPLADAPHPADVAPPADPAPEVQFAGNELPAPQAPAELTAPADLAPAPADLPPAPADLAPAPADLPPAPADLAPAPADLPPAPADLPPAPADSTPPADLPPAPADLTPPADPVAPAPEAPAVVDAALPLSDPADAPPPAETGNAPVEIHQVETVAYTKKLWQAIVGQNVSGNDALDALAQPTVIG</sequence>
<dbReference type="RefSeq" id="WP_122502539.1">
    <property type="nucleotide sequence ID" value="NZ_UPHU01000001.1"/>
</dbReference>
<evidence type="ECO:0000256" key="6">
    <source>
        <dbReference type="ARBA" id="ARBA00070624"/>
    </source>
</evidence>
<dbReference type="SUPFAM" id="SSF53955">
    <property type="entry name" value="Lysozyme-like"/>
    <property type="match status" value="1"/>
</dbReference>
<gene>
    <name evidence="10" type="primary">rpfA</name>
    <name evidence="10" type="ORF">LAUMK142_04722</name>
</gene>
<dbReference type="InterPro" id="IPR010618">
    <property type="entry name" value="RPF"/>
</dbReference>
<evidence type="ECO:0000256" key="3">
    <source>
        <dbReference type="ARBA" id="ARBA00022737"/>
    </source>
</evidence>
<organism evidence="10 11">
    <name type="scientific">Mycobacterium pseudokansasii</name>
    <dbReference type="NCBI Taxonomy" id="2341080"/>
    <lineage>
        <taxon>Bacteria</taxon>
        <taxon>Bacillati</taxon>
        <taxon>Actinomycetota</taxon>
        <taxon>Actinomycetes</taxon>
        <taxon>Mycobacteriales</taxon>
        <taxon>Mycobacteriaceae</taxon>
        <taxon>Mycobacterium</taxon>
    </lineage>
</organism>
<evidence type="ECO:0000256" key="8">
    <source>
        <dbReference type="SAM" id="SignalP"/>
    </source>
</evidence>
<dbReference type="Pfam" id="PF06737">
    <property type="entry name" value="Transglycosylas"/>
    <property type="match status" value="1"/>
</dbReference>
<keyword evidence="5" id="KW-0843">Virulence</keyword>
<comment type="similarity">
    <text evidence="1">Belongs to the transglycosylase family. Rpf subfamily.</text>
</comment>
<dbReference type="InterPro" id="IPR023346">
    <property type="entry name" value="Lysozyme-like_dom_sf"/>
</dbReference>
<dbReference type="Proteomes" id="UP000268285">
    <property type="component" value="Unassembled WGS sequence"/>
</dbReference>
<dbReference type="CDD" id="cd13925">
    <property type="entry name" value="RPF"/>
    <property type="match status" value="1"/>
</dbReference>
<feature type="compositionally biased region" description="Pro residues" evidence="7">
    <location>
        <begin position="254"/>
        <end position="263"/>
    </location>
</feature>
<protein>
    <recommendedName>
        <fullName evidence="6">Resuscitation-promoting factor RpfA</fullName>
    </recommendedName>
</protein>
<dbReference type="AlphaFoldDB" id="A0A498QWT6"/>
<evidence type="ECO:0000256" key="2">
    <source>
        <dbReference type="ARBA" id="ARBA00022729"/>
    </source>
</evidence>
<dbReference type="GO" id="GO:0009372">
    <property type="term" value="P:quorum sensing"/>
    <property type="evidence" value="ECO:0007669"/>
    <property type="project" value="UniProtKB-ARBA"/>
</dbReference>
<dbReference type="GO" id="GO:0005576">
    <property type="term" value="C:extracellular region"/>
    <property type="evidence" value="ECO:0007669"/>
    <property type="project" value="UniProtKB-ARBA"/>
</dbReference>
<dbReference type="GO" id="GO:0010629">
    <property type="term" value="P:negative regulation of gene expression"/>
    <property type="evidence" value="ECO:0007669"/>
    <property type="project" value="UniProtKB-ARBA"/>
</dbReference>
<feature type="region of interest" description="Disordered" evidence="7">
    <location>
        <begin position="188"/>
        <end position="288"/>
    </location>
</feature>
<accession>A0A498QWT6</accession>
<feature type="signal peptide" evidence="8">
    <location>
        <begin position="1"/>
        <end position="38"/>
    </location>
</feature>
<evidence type="ECO:0000313" key="10">
    <source>
        <dbReference type="EMBL" id="VBA54596.1"/>
    </source>
</evidence>
<dbReference type="GO" id="GO:0042127">
    <property type="term" value="P:regulation of cell population proliferation"/>
    <property type="evidence" value="ECO:0007669"/>
    <property type="project" value="UniProtKB-ARBA"/>
</dbReference>
<name>A0A498QWT6_9MYCO</name>
<reference evidence="10 11" key="1">
    <citation type="submission" date="2018-09" db="EMBL/GenBank/DDBJ databases">
        <authorList>
            <person name="Tagini F."/>
        </authorList>
    </citation>
    <scope>NUCLEOTIDE SEQUENCE [LARGE SCALE GENOMIC DNA]</scope>
    <source>
        <strain evidence="10 11">MK142</strain>
    </source>
</reference>
<keyword evidence="11" id="KW-1185">Reference proteome</keyword>
<evidence type="ECO:0000256" key="7">
    <source>
        <dbReference type="SAM" id="MobiDB-lite"/>
    </source>
</evidence>
<evidence type="ECO:0000256" key="1">
    <source>
        <dbReference type="ARBA" id="ARBA00010830"/>
    </source>
</evidence>
<feature type="compositionally biased region" description="Pro residues" evidence="7">
    <location>
        <begin position="222"/>
        <end position="235"/>
    </location>
</feature>
<keyword evidence="4 10" id="KW-0378">Hydrolase</keyword>
<dbReference type="OrthoDB" id="1404170at2"/>